<gene>
    <name evidence="3" type="ORF">LPB072_22635</name>
</gene>
<sequence>MPGSAVASLAVAGLPAQGNEVLVMIRQGGPFRYEKDGTVFGNRERLLPSQKRGYYREYTVPTPGLSHRGARRIVCGGQQPKRPDACFYTDDHYSSFRLIVE</sequence>
<evidence type="ECO:0000256" key="2">
    <source>
        <dbReference type="ARBA" id="ARBA00022801"/>
    </source>
</evidence>
<dbReference type="InterPro" id="IPR000026">
    <property type="entry name" value="N1-like"/>
</dbReference>
<dbReference type="AlphaFoldDB" id="A0A1D8P1F1"/>
<name>A0A1D8P1F1_9BURK</name>
<proteinExistence type="predicted"/>
<dbReference type="InterPro" id="IPR016191">
    <property type="entry name" value="Ribonuclease/ribotoxin"/>
</dbReference>
<dbReference type="GO" id="GO:0016787">
    <property type="term" value="F:hydrolase activity"/>
    <property type="evidence" value="ECO:0007669"/>
    <property type="project" value="UniProtKB-KW"/>
</dbReference>
<protein>
    <submittedName>
        <fullName evidence="3">Ribonuclease</fullName>
    </submittedName>
</protein>
<dbReference type="Proteomes" id="UP000185680">
    <property type="component" value="Chromosome"/>
</dbReference>
<keyword evidence="1" id="KW-0540">Nuclease</keyword>
<keyword evidence="2" id="KW-0378">Hydrolase</keyword>
<evidence type="ECO:0000313" key="4">
    <source>
        <dbReference type="Proteomes" id="UP000185680"/>
    </source>
</evidence>
<dbReference type="EMBL" id="CP017476">
    <property type="protein sequence ID" value="AOW15187.1"/>
    <property type="molecule type" value="Genomic_DNA"/>
</dbReference>
<dbReference type="STRING" id="1763535.LPB072_22635"/>
<dbReference type="Pfam" id="PF00545">
    <property type="entry name" value="Ribonuclease"/>
    <property type="match status" value="1"/>
</dbReference>
<dbReference type="GO" id="GO:0004521">
    <property type="term" value="F:RNA endonuclease activity"/>
    <property type="evidence" value="ECO:0007669"/>
    <property type="project" value="InterPro"/>
</dbReference>
<reference evidence="3 4" key="1">
    <citation type="submission" date="2016-10" db="EMBL/GenBank/DDBJ databases">
        <title>Hydorgenophaga sp. LPB0072 isolated from gastropod.</title>
        <authorList>
            <person name="Kim E."/>
            <person name="Yi H."/>
        </authorList>
    </citation>
    <scope>NUCLEOTIDE SEQUENCE [LARGE SCALE GENOMIC DNA]</scope>
    <source>
        <strain evidence="3 4">LPB0072</strain>
    </source>
</reference>
<dbReference type="Gene3D" id="3.10.450.30">
    <property type="entry name" value="Microbial ribonucleases"/>
    <property type="match status" value="1"/>
</dbReference>
<organism evidence="3 4">
    <name type="scientific">Hydrogenophaga crassostreae</name>
    <dbReference type="NCBI Taxonomy" id="1763535"/>
    <lineage>
        <taxon>Bacteria</taxon>
        <taxon>Pseudomonadati</taxon>
        <taxon>Pseudomonadota</taxon>
        <taxon>Betaproteobacteria</taxon>
        <taxon>Burkholderiales</taxon>
        <taxon>Comamonadaceae</taxon>
        <taxon>Hydrogenophaga</taxon>
    </lineage>
</organism>
<evidence type="ECO:0000256" key="1">
    <source>
        <dbReference type="ARBA" id="ARBA00022722"/>
    </source>
</evidence>
<dbReference type="RefSeq" id="WP_070263942.1">
    <property type="nucleotide sequence ID" value="NZ_CP017476.1"/>
</dbReference>
<accession>A0A1D8P1F1</accession>
<dbReference type="GO" id="GO:0003723">
    <property type="term" value="F:RNA binding"/>
    <property type="evidence" value="ECO:0007669"/>
    <property type="project" value="InterPro"/>
</dbReference>
<dbReference type="SUPFAM" id="SSF53933">
    <property type="entry name" value="Microbial ribonucleases"/>
    <property type="match status" value="1"/>
</dbReference>
<dbReference type="KEGG" id="hyl:LPB072_22635"/>
<evidence type="ECO:0000313" key="3">
    <source>
        <dbReference type="EMBL" id="AOW15187.1"/>
    </source>
</evidence>